<dbReference type="Proteomes" id="UP000036520">
    <property type="component" value="Chromosome"/>
</dbReference>
<dbReference type="STRING" id="320787.CA2015_0409"/>
<feature type="chain" id="PRO_5005208242" evidence="1">
    <location>
        <begin position="18"/>
        <end position="459"/>
    </location>
</feature>
<dbReference type="RefSeq" id="WP_084011600.1">
    <property type="nucleotide sequence ID" value="NZ_CP012040.1"/>
</dbReference>
<gene>
    <name evidence="2" type="ORF">CA2015_0409</name>
</gene>
<name>A0A0H4PNQ7_9BACT</name>
<dbReference type="AlphaFoldDB" id="A0A0H4PNQ7"/>
<keyword evidence="3" id="KW-1185">Reference proteome</keyword>
<organism evidence="2 3">
    <name type="scientific">Cyclobacterium amurskyense</name>
    <dbReference type="NCBI Taxonomy" id="320787"/>
    <lineage>
        <taxon>Bacteria</taxon>
        <taxon>Pseudomonadati</taxon>
        <taxon>Bacteroidota</taxon>
        <taxon>Cytophagia</taxon>
        <taxon>Cytophagales</taxon>
        <taxon>Cyclobacteriaceae</taxon>
        <taxon>Cyclobacterium</taxon>
    </lineage>
</organism>
<feature type="signal peptide" evidence="1">
    <location>
        <begin position="1"/>
        <end position="17"/>
    </location>
</feature>
<keyword evidence="1" id="KW-0732">Signal</keyword>
<evidence type="ECO:0000256" key="1">
    <source>
        <dbReference type="SAM" id="SignalP"/>
    </source>
</evidence>
<dbReference type="EMBL" id="CP012040">
    <property type="protein sequence ID" value="AKP49882.1"/>
    <property type="molecule type" value="Genomic_DNA"/>
</dbReference>
<reference evidence="2 3" key="1">
    <citation type="submission" date="2015-07" db="EMBL/GenBank/DDBJ databases">
        <authorList>
            <person name="Kim K.M."/>
        </authorList>
    </citation>
    <scope>NUCLEOTIDE SEQUENCE [LARGE SCALE GENOMIC DNA]</scope>
    <source>
        <strain evidence="2 3">KCTC 12363</strain>
    </source>
</reference>
<sequence length="459" mass="50452">MKRLIVKPLMLFMLAIAGFQLNGFGAAPKPLNVGLAKVVITPEIPVRLTGYSSRDFPFEGVQHELWAKAMAFGDAKKGYRIIITVDLLGIPHKVTEQVRDALAKEIGILPANLSICASHTHSGPQIGNIISHFNKPLGPDELAEVALYAMGLVPKLKGLAMNAIANATPSLVSHSKGEVKFAVNRRTSINPNGVSDHSLPVMRITDLEGKTKAIMLNYACHAVTLGPKNNVAHGDWVGEAQIQVEENLPEGAMAMVVIGCGADQNSSPRMNNKKPEMDLVYAKDQGKQIADEVNRLLGEDNWKSIRQLPEGKMKYVELTFAEMPDPRKLAQDAKGAGRTSNYSLLLLGRMARSGDIPEKIDYPIQVWDFGKNLVMVFLAGEVVVDYAIRLKKELGEDRVWVNSYSNDMPCYIPSLRILKEGGYEAETAMIGYEKPSRFTEDVEDIIMNGIYSILPKSIK</sequence>
<accession>A0A0H4PNQ7</accession>
<dbReference type="KEGG" id="camu:CA2015_0409"/>
<evidence type="ECO:0000313" key="2">
    <source>
        <dbReference type="EMBL" id="AKP49882.1"/>
    </source>
</evidence>
<evidence type="ECO:0000313" key="3">
    <source>
        <dbReference type="Proteomes" id="UP000036520"/>
    </source>
</evidence>
<proteinExistence type="predicted"/>
<protein>
    <submittedName>
        <fullName evidence="2">Uncharacterized protein</fullName>
    </submittedName>
</protein>
<dbReference type="OrthoDB" id="2579961at2"/>